<dbReference type="STRING" id="679897.HMU05890"/>
<evidence type="ECO:0000313" key="8">
    <source>
        <dbReference type="EMBL" id="CBG39850.1"/>
    </source>
</evidence>
<gene>
    <name evidence="5 8" type="primary">ftsA</name>
    <name evidence="8" type="ordered locus">HMU05890</name>
</gene>
<accession>D3UH78</accession>
<evidence type="ECO:0000256" key="4">
    <source>
        <dbReference type="ARBA" id="ARBA00023306"/>
    </source>
</evidence>
<dbReference type="CDD" id="cd24048">
    <property type="entry name" value="ASKHA_NBD_FtsA"/>
    <property type="match status" value="1"/>
</dbReference>
<dbReference type="SUPFAM" id="SSF53067">
    <property type="entry name" value="Actin-like ATPase domain"/>
    <property type="match status" value="2"/>
</dbReference>
<dbReference type="InterPro" id="IPR003494">
    <property type="entry name" value="SHS2_FtsA"/>
</dbReference>
<dbReference type="InterPro" id="IPR020823">
    <property type="entry name" value="Cell_div_FtsA"/>
</dbReference>
<protein>
    <recommendedName>
        <fullName evidence="5 6">Cell division protein FtsA</fullName>
    </recommendedName>
</protein>
<dbReference type="HOGENOM" id="CLU_037850_3_1_7"/>
<dbReference type="PIRSF" id="PIRSF003101">
    <property type="entry name" value="FtsA"/>
    <property type="match status" value="1"/>
</dbReference>
<comment type="subunit">
    <text evidence="5">Self-interacts. Interacts with FtsZ.</text>
</comment>
<dbReference type="RefSeq" id="WP_013022934.1">
    <property type="nucleotide sequence ID" value="NC_013949.1"/>
</dbReference>
<dbReference type="PANTHER" id="PTHR32432">
    <property type="entry name" value="CELL DIVISION PROTEIN FTSA-RELATED"/>
    <property type="match status" value="1"/>
</dbReference>
<feature type="domain" description="SHS2" evidence="7">
    <location>
        <begin position="5"/>
        <end position="192"/>
    </location>
</feature>
<keyword evidence="3 5" id="KW-0472">Membrane</keyword>
<dbReference type="GO" id="GO:0009898">
    <property type="term" value="C:cytoplasmic side of plasma membrane"/>
    <property type="evidence" value="ECO:0007669"/>
    <property type="project" value="UniProtKB-UniRule"/>
</dbReference>
<evidence type="ECO:0000256" key="2">
    <source>
        <dbReference type="ARBA" id="ARBA00022618"/>
    </source>
</evidence>
<dbReference type="eggNOG" id="COG0849">
    <property type="taxonomic scope" value="Bacteria"/>
</dbReference>
<dbReference type="Gene3D" id="3.30.420.40">
    <property type="match status" value="1"/>
</dbReference>
<evidence type="ECO:0000256" key="1">
    <source>
        <dbReference type="ARBA" id="ARBA00022475"/>
    </source>
</evidence>
<dbReference type="SMART" id="SM00842">
    <property type="entry name" value="FtsA"/>
    <property type="match status" value="1"/>
</dbReference>
<comment type="subcellular location">
    <subcellularLocation>
        <location evidence="5">Cell inner membrane</location>
        <topology evidence="5">Peripheral membrane protein</topology>
        <orientation evidence="5">Cytoplasmic side</orientation>
    </subcellularLocation>
    <text evidence="5">Localizes to the Z ring in an FtsZ-dependent manner. Targeted to the membrane through a conserved C-terminal amphipathic helix.</text>
</comment>
<dbReference type="Pfam" id="PF14450">
    <property type="entry name" value="FtsA"/>
    <property type="match status" value="1"/>
</dbReference>
<sequence length="457" mass="51048">MNNRILAIDIGSTKICVAIAEIKNNEPYIIGYSKQKSQGIRKGKITNIELAAQSIKNALDEIKRITGIEEFPKAIVSISGAYTKSFSSSAIINSVNDEITIKEVDRAIKAASYNSSITREYSAIHILPYRFKLDDQDDVEDPVGMSGRRLEIFVHIVAVQKTSLENFKKTINSAGVEIENIVLSSYASSIATLLDDEKDLGAICIDMGGETCDMMISLDNSMRHNSHLSVGAENINLDISLTINTTKLAAEEIKLHHIDLAQYPKKEEDQILEVPCIGKDETFGVTKEKIYEVVNLRVMETFSILSNLLHKSELKDQVTTLVLTGGMSKLKNIIMIAKAYFHDKTIRIARPIEIKGLSDDAKDETNATIIGLLLYGIGKHTNYEKDSKDTIRYKSNKTYSEIAHNENVNYIHTDLSNLTNNFPKEEKNTKKAVIIAQQDSGDKSLKSSFRKMMEKLF</sequence>
<dbReference type="PANTHER" id="PTHR32432:SF4">
    <property type="entry name" value="CELL DIVISION PROTEIN FTSA"/>
    <property type="match status" value="1"/>
</dbReference>
<comment type="function">
    <text evidence="5 6">Cell division protein that is involved in the assembly of the Z ring. May serve as a membrane anchor for the Z ring.</text>
</comment>
<keyword evidence="9" id="KW-1185">Reference proteome</keyword>
<dbReference type="HAMAP" id="MF_02033">
    <property type="entry name" value="FtsA"/>
    <property type="match status" value="1"/>
</dbReference>
<organism evidence="8 9">
    <name type="scientific">Helicobacter mustelae (strain ATCC 43772 / CCUG 25715 / CIP 103759 / LMG 18044 / NCTC 12198 / R85-136P)</name>
    <name type="common">Campylobacter mustelae</name>
    <dbReference type="NCBI Taxonomy" id="679897"/>
    <lineage>
        <taxon>Bacteria</taxon>
        <taxon>Pseudomonadati</taxon>
        <taxon>Campylobacterota</taxon>
        <taxon>Epsilonproteobacteria</taxon>
        <taxon>Campylobacterales</taxon>
        <taxon>Helicobacteraceae</taxon>
        <taxon>Helicobacter</taxon>
    </lineage>
</organism>
<evidence type="ECO:0000256" key="5">
    <source>
        <dbReference type="HAMAP-Rule" id="MF_02033"/>
    </source>
</evidence>
<dbReference type="InterPro" id="IPR050696">
    <property type="entry name" value="FtsA/MreB"/>
</dbReference>
<proteinExistence type="inferred from homology"/>
<evidence type="ECO:0000256" key="3">
    <source>
        <dbReference type="ARBA" id="ARBA00023136"/>
    </source>
</evidence>
<reference evidence="8 9" key="1">
    <citation type="journal article" date="2010" name="BMC Genomics">
        <title>Comparative genomics and proteomics of Helicobacter mustelae, an ulcerogenic and carcinogenic gastric pathogen.</title>
        <authorList>
            <person name="O'Toole P.W."/>
            <person name="Snelling W.J."/>
            <person name="Canchaya C."/>
            <person name="Forde B.M."/>
            <person name="Hardie K.R."/>
            <person name="Josenhans C."/>
            <person name="Graham R.L.J."/>
            <person name="McMullan G."/>
            <person name="Parkhill J."/>
            <person name="Belda E."/>
            <person name="Bentley S.D."/>
        </authorList>
    </citation>
    <scope>NUCLEOTIDE SEQUENCE [LARGE SCALE GENOMIC DNA]</scope>
    <source>
        <strain evidence="9">ATCC 43772 / LMG 18044 / NCTC 12198 / 12198</strain>
    </source>
</reference>
<dbReference type="GO" id="GO:0032153">
    <property type="term" value="C:cell division site"/>
    <property type="evidence" value="ECO:0007669"/>
    <property type="project" value="UniProtKB-UniRule"/>
</dbReference>
<dbReference type="Pfam" id="PF02491">
    <property type="entry name" value="SHS2_FTSA"/>
    <property type="match status" value="1"/>
</dbReference>
<keyword evidence="5" id="KW-0997">Cell inner membrane</keyword>
<comment type="similarity">
    <text evidence="5 6">Belongs to the FtsA/MreB family.</text>
</comment>
<evidence type="ECO:0000259" key="7">
    <source>
        <dbReference type="SMART" id="SM00842"/>
    </source>
</evidence>
<keyword evidence="2 5" id="KW-0132">Cell division</keyword>
<dbReference type="EMBL" id="FN555004">
    <property type="protein sequence ID" value="CBG39850.1"/>
    <property type="molecule type" value="Genomic_DNA"/>
</dbReference>
<evidence type="ECO:0000256" key="6">
    <source>
        <dbReference type="PIRNR" id="PIRNR003101"/>
    </source>
</evidence>
<dbReference type="Proteomes" id="UP000001522">
    <property type="component" value="Chromosome"/>
</dbReference>
<dbReference type="AlphaFoldDB" id="D3UH78"/>
<dbReference type="KEGG" id="hms:HMU05890"/>
<dbReference type="NCBIfam" id="TIGR01174">
    <property type="entry name" value="ftsA"/>
    <property type="match status" value="1"/>
</dbReference>
<name>D3UH78_HELM1</name>
<dbReference type="GO" id="GO:0043093">
    <property type="term" value="P:FtsZ-dependent cytokinesis"/>
    <property type="evidence" value="ECO:0007669"/>
    <property type="project" value="UniProtKB-UniRule"/>
</dbReference>
<dbReference type="InterPro" id="IPR043129">
    <property type="entry name" value="ATPase_NBD"/>
</dbReference>
<keyword evidence="4 5" id="KW-0131">Cell cycle</keyword>
<keyword evidence="1 5" id="KW-1003">Cell membrane</keyword>
<dbReference type="Gene3D" id="3.30.1490.110">
    <property type="match status" value="1"/>
</dbReference>
<evidence type="ECO:0000313" key="9">
    <source>
        <dbReference type="Proteomes" id="UP000001522"/>
    </source>
</evidence>